<comment type="catalytic activity">
    <reaction evidence="14">
        <text>[(1-&gt;4)-beta-D-glucosyl]n+m + reduced acceptor + O2 = 4-dehydro-beta-D-glucosyl-[(1-&gt;4)-beta-D-glucosyl]n-1 + [(1-&gt;4)-beta-D-glucosyl]m + acceptor + H2O.</text>
        <dbReference type="EC" id="1.14.99.56"/>
    </reaction>
</comment>
<protein>
    <recommendedName>
        <fullName evidence="15">lytic cellulose monooxygenase (C4-dehydrogenating)</fullName>
        <ecNumber evidence="15">1.14.99.56</ecNumber>
    </recommendedName>
</protein>
<evidence type="ECO:0000256" key="6">
    <source>
        <dbReference type="ARBA" id="ARBA00023001"/>
    </source>
</evidence>
<dbReference type="EC" id="1.14.99.56" evidence="15"/>
<keyword evidence="19" id="KW-1185">Reference proteome</keyword>
<accession>A0A5C3QMQ5</accession>
<evidence type="ECO:0000256" key="9">
    <source>
        <dbReference type="ARBA" id="ARBA00023033"/>
    </source>
</evidence>
<dbReference type="PANTHER" id="PTHR33353">
    <property type="entry name" value="PUTATIVE (AFU_ORTHOLOGUE AFUA_1G12560)-RELATED"/>
    <property type="match status" value="1"/>
</dbReference>
<keyword evidence="4" id="KW-0479">Metal-binding</keyword>
<evidence type="ECO:0000256" key="11">
    <source>
        <dbReference type="ARBA" id="ARBA00023277"/>
    </source>
</evidence>
<keyword evidence="7" id="KW-0560">Oxidoreductase</keyword>
<keyword evidence="10" id="KW-1015">Disulfide bond</keyword>
<dbReference type="GO" id="GO:0016787">
    <property type="term" value="F:hydrolase activity"/>
    <property type="evidence" value="ECO:0007669"/>
    <property type="project" value="UniProtKB-KW"/>
</dbReference>
<evidence type="ECO:0000313" key="19">
    <source>
        <dbReference type="Proteomes" id="UP000305067"/>
    </source>
</evidence>
<dbReference type="InterPro" id="IPR049892">
    <property type="entry name" value="AA9"/>
</dbReference>
<dbReference type="CDD" id="cd21175">
    <property type="entry name" value="LPMO_AA9"/>
    <property type="match status" value="1"/>
</dbReference>
<evidence type="ECO:0000256" key="14">
    <source>
        <dbReference type="ARBA" id="ARBA00045077"/>
    </source>
</evidence>
<keyword evidence="11" id="KW-0119">Carbohydrate metabolism</keyword>
<comment type="subcellular location">
    <subcellularLocation>
        <location evidence="2">Secreted</location>
    </subcellularLocation>
</comment>
<dbReference type="GO" id="GO:0005576">
    <property type="term" value="C:extracellular region"/>
    <property type="evidence" value="ECO:0007669"/>
    <property type="project" value="UniProtKB-SubCell"/>
</dbReference>
<keyword evidence="18" id="KW-0378">Hydrolase</keyword>
<evidence type="ECO:0000256" key="2">
    <source>
        <dbReference type="ARBA" id="ARBA00004613"/>
    </source>
</evidence>
<dbReference type="Pfam" id="PF03443">
    <property type="entry name" value="AA9"/>
    <property type="match status" value="1"/>
</dbReference>
<evidence type="ECO:0000256" key="8">
    <source>
        <dbReference type="ARBA" id="ARBA00023008"/>
    </source>
</evidence>
<feature type="signal peptide" evidence="16">
    <location>
        <begin position="1"/>
        <end position="18"/>
    </location>
</feature>
<dbReference type="EMBL" id="ML178824">
    <property type="protein sequence ID" value="TFL01519.1"/>
    <property type="molecule type" value="Genomic_DNA"/>
</dbReference>
<evidence type="ECO:0000256" key="7">
    <source>
        <dbReference type="ARBA" id="ARBA00023002"/>
    </source>
</evidence>
<evidence type="ECO:0000259" key="17">
    <source>
        <dbReference type="Pfam" id="PF03443"/>
    </source>
</evidence>
<comment type="similarity">
    <text evidence="13">Belongs to the polysaccharide monooxygenase AA9 family.</text>
</comment>
<proteinExistence type="inferred from homology"/>
<keyword evidence="9" id="KW-0503">Monooxygenase</keyword>
<feature type="chain" id="PRO_5022837747" description="lytic cellulose monooxygenase (C4-dehydrogenating)" evidence="16">
    <location>
        <begin position="19"/>
        <end position="232"/>
    </location>
</feature>
<feature type="domain" description="Auxiliary Activity family 9 catalytic" evidence="17">
    <location>
        <begin position="19"/>
        <end position="218"/>
    </location>
</feature>
<evidence type="ECO:0000256" key="10">
    <source>
        <dbReference type="ARBA" id="ARBA00023157"/>
    </source>
</evidence>
<dbReference type="GO" id="GO:0046872">
    <property type="term" value="F:metal ion binding"/>
    <property type="evidence" value="ECO:0007669"/>
    <property type="project" value="UniProtKB-KW"/>
</dbReference>
<sequence>MKFASALAAFTFAGQALAHYTFPSLIINGATQPAWQSVRRTNNYQSRGPVTDMKSIDLRCYTSQTNAKATTANVTAGSTIGFATDGTIYHPGVLNIYMAKVPGGTTAANWDGSGNVWFKVHQISATTNGGSSISFPSDGMPSVSFTIPKSTPTGEYLIRVEHIALHSAGSFGGAQFYIACGQVNVTGGGSGSPGPLVSFPGAYTGNEPGILINIYYPIPATYTQPGPAVWRG</sequence>
<evidence type="ECO:0000256" key="1">
    <source>
        <dbReference type="ARBA" id="ARBA00001973"/>
    </source>
</evidence>
<dbReference type="InterPro" id="IPR005103">
    <property type="entry name" value="AA9_LPMO"/>
</dbReference>
<comment type="cofactor">
    <cofactor evidence="1">
        <name>Cu(2+)</name>
        <dbReference type="ChEBI" id="CHEBI:29036"/>
    </cofactor>
</comment>
<organism evidence="18 19">
    <name type="scientific">Pterulicium gracile</name>
    <dbReference type="NCBI Taxonomy" id="1884261"/>
    <lineage>
        <taxon>Eukaryota</taxon>
        <taxon>Fungi</taxon>
        <taxon>Dikarya</taxon>
        <taxon>Basidiomycota</taxon>
        <taxon>Agaricomycotina</taxon>
        <taxon>Agaricomycetes</taxon>
        <taxon>Agaricomycetidae</taxon>
        <taxon>Agaricales</taxon>
        <taxon>Pleurotineae</taxon>
        <taxon>Pterulaceae</taxon>
        <taxon>Pterulicium</taxon>
    </lineage>
</organism>
<dbReference type="STRING" id="1884261.A0A5C3QMQ5"/>
<evidence type="ECO:0000256" key="5">
    <source>
        <dbReference type="ARBA" id="ARBA00022729"/>
    </source>
</evidence>
<name>A0A5C3QMQ5_9AGAR</name>
<evidence type="ECO:0000256" key="13">
    <source>
        <dbReference type="ARBA" id="ARBA00044502"/>
    </source>
</evidence>
<dbReference type="PANTHER" id="PTHR33353:SF10">
    <property type="entry name" value="ENDO-BETA-1,4-GLUCANASE D"/>
    <property type="match status" value="1"/>
</dbReference>
<gene>
    <name evidence="18" type="ORF">BDV98DRAFT_649830</name>
</gene>
<evidence type="ECO:0000256" key="12">
    <source>
        <dbReference type="ARBA" id="ARBA00023326"/>
    </source>
</evidence>
<keyword evidence="12" id="KW-0624">Polysaccharide degradation</keyword>
<evidence type="ECO:0000256" key="4">
    <source>
        <dbReference type="ARBA" id="ARBA00022723"/>
    </source>
</evidence>
<dbReference type="AlphaFoldDB" id="A0A5C3QMQ5"/>
<dbReference type="GO" id="GO:0004497">
    <property type="term" value="F:monooxygenase activity"/>
    <property type="evidence" value="ECO:0007669"/>
    <property type="project" value="UniProtKB-KW"/>
</dbReference>
<dbReference type="GO" id="GO:0030245">
    <property type="term" value="P:cellulose catabolic process"/>
    <property type="evidence" value="ECO:0007669"/>
    <property type="project" value="UniProtKB-KW"/>
</dbReference>
<reference evidence="18 19" key="1">
    <citation type="journal article" date="2019" name="Nat. Ecol. Evol.">
        <title>Megaphylogeny resolves global patterns of mushroom evolution.</title>
        <authorList>
            <person name="Varga T."/>
            <person name="Krizsan K."/>
            <person name="Foldi C."/>
            <person name="Dima B."/>
            <person name="Sanchez-Garcia M."/>
            <person name="Sanchez-Ramirez S."/>
            <person name="Szollosi G.J."/>
            <person name="Szarkandi J.G."/>
            <person name="Papp V."/>
            <person name="Albert L."/>
            <person name="Andreopoulos W."/>
            <person name="Angelini C."/>
            <person name="Antonin V."/>
            <person name="Barry K.W."/>
            <person name="Bougher N.L."/>
            <person name="Buchanan P."/>
            <person name="Buyck B."/>
            <person name="Bense V."/>
            <person name="Catcheside P."/>
            <person name="Chovatia M."/>
            <person name="Cooper J."/>
            <person name="Damon W."/>
            <person name="Desjardin D."/>
            <person name="Finy P."/>
            <person name="Geml J."/>
            <person name="Haridas S."/>
            <person name="Hughes K."/>
            <person name="Justo A."/>
            <person name="Karasinski D."/>
            <person name="Kautmanova I."/>
            <person name="Kiss B."/>
            <person name="Kocsube S."/>
            <person name="Kotiranta H."/>
            <person name="LaButti K.M."/>
            <person name="Lechner B.E."/>
            <person name="Liimatainen K."/>
            <person name="Lipzen A."/>
            <person name="Lukacs Z."/>
            <person name="Mihaltcheva S."/>
            <person name="Morgado L.N."/>
            <person name="Niskanen T."/>
            <person name="Noordeloos M.E."/>
            <person name="Ohm R.A."/>
            <person name="Ortiz-Santana B."/>
            <person name="Ovrebo C."/>
            <person name="Racz N."/>
            <person name="Riley R."/>
            <person name="Savchenko A."/>
            <person name="Shiryaev A."/>
            <person name="Soop K."/>
            <person name="Spirin V."/>
            <person name="Szebenyi C."/>
            <person name="Tomsovsky M."/>
            <person name="Tulloss R.E."/>
            <person name="Uehling J."/>
            <person name="Grigoriev I.V."/>
            <person name="Vagvolgyi C."/>
            <person name="Papp T."/>
            <person name="Martin F.M."/>
            <person name="Miettinen O."/>
            <person name="Hibbett D.S."/>
            <person name="Nagy L.G."/>
        </authorList>
    </citation>
    <scope>NUCLEOTIDE SEQUENCE [LARGE SCALE GENOMIC DNA]</scope>
    <source>
        <strain evidence="18 19">CBS 309.79</strain>
    </source>
</reference>
<keyword evidence="3" id="KW-0964">Secreted</keyword>
<evidence type="ECO:0000256" key="15">
    <source>
        <dbReference type="ARBA" id="ARBA00047174"/>
    </source>
</evidence>
<dbReference type="Gene3D" id="2.70.50.70">
    <property type="match status" value="1"/>
</dbReference>
<evidence type="ECO:0000256" key="16">
    <source>
        <dbReference type="SAM" id="SignalP"/>
    </source>
</evidence>
<keyword evidence="6" id="KW-0136">Cellulose degradation</keyword>
<dbReference type="OrthoDB" id="3496539at2759"/>
<keyword evidence="8" id="KW-0186">Copper</keyword>
<dbReference type="Proteomes" id="UP000305067">
    <property type="component" value="Unassembled WGS sequence"/>
</dbReference>
<keyword evidence="5 16" id="KW-0732">Signal</keyword>
<evidence type="ECO:0000256" key="3">
    <source>
        <dbReference type="ARBA" id="ARBA00022525"/>
    </source>
</evidence>
<evidence type="ECO:0000313" key="18">
    <source>
        <dbReference type="EMBL" id="TFL01519.1"/>
    </source>
</evidence>